<feature type="compositionally biased region" description="Low complexity" evidence="16">
    <location>
        <begin position="446"/>
        <end position="456"/>
    </location>
</feature>
<feature type="compositionally biased region" description="Polar residues" evidence="16">
    <location>
        <begin position="231"/>
        <end position="242"/>
    </location>
</feature>
<evidence type="ECO:0000256" key="13">
    <source>
        <dbReference type="ARBA" id="ARBA00023315"/>
    </source>
</evidence>
<dbReference type="InterPro" id="IPR001965">
    <property type="entry name" value="Znf_PHD"/>
</dbReference>
<feature type="region of interest" description="Disordered" evidence="16">
    <location>
        <begin position="1117"/>
        <end position="1150"/>
    </location>
</feature>
<dbReference type="Pfam" id="PF00569">
    <property type="entry name" value="ZZ"/>
    <property type="match status" value="1"/>
</dbReference>
<evidence type="ECO:0000256" key="8">
    <source>
        <dbReference type="ARBA" id="ARBA00022853"/>
    </source>
</evidence>
<feature type="compositionally biased region" description="Low complexity" evidence="16">
    <location>
        <begin position="202"/>
        <end position="211"/>
    </location>
</feature>
<dbReference type="GO" id="GO:0005634">
    <property type="term" value="C:nucleus"/>
    <property type="evidence" value="ECO:0007669"/>
    <property type="project" value="UniProtKB-SubCell"/>
</dbReference>
<dbReference type="SMART" id="SM00249">
    <property type="entry name" value="PHD"/>
    <property type="match status" value="1"/>
</dbReference>
<evidence type="ECO:0000256" key="16">
    <source>
        <dbReference type="SAM" id="MobiDB-lite"/>
    </source>
</evidence>
<dbReference type="PROSITE" id="PS01359">
    <property type="entry name" value="ZF_PHD_1"/>
    <property type="match status" value="1"/>
</dbReference>
<dbReference type="EMBL" id="JALJOS010000017">
    <property type="protein sequence ID" value="KAK9827793.1"/>
    <property type="molecule type" value="Genomic_DNA"/>
</dbReference>
<gene>
    <name evidence="20" type="ORF">WJX74_002341</name>
</gene>
<evidence type="ECO:0000259" key="17">
    <source>
        <dbReference type="PROSITE" id="PS50134"/>
    </source>
</evidence>
<dbReference type="InterPro" id="IPR013083">
    <property type="entry name" value="Znf_RING/FYVE/PHD"/>
</dbReference>
<dbReference type="Pfam" id="PF02135">
    <property type="entry name" value="zf-TAZ"/>
    <property type="match status" value="2"/>
</dbReference>
<sequence length="1520" mass="168634">MQVGPALSVAAHRPATSQSWKTWQSEEDVPERKVLMTQIFKLFSQRKPSVTAEWQEKLPDFVRRLEEALYRTALSKDDYTNQHTLEQRLQNVAKRMVSRHPAQQGRQGHPTMLNMQQQQQQQQQQSAHPPARDLASTASNGFLNQLGLNNVQQQQQQQHHPNSFPQLNGRGLSHTSPQLNVQANGFASPNLPNEAGLGIGPSGAPHHSSGSNGFMNLSLPQAGAQQAPGGLSNNLRGSAQQPGATLVPGSPSLHMGPGGLQPKIEPGSATLPGMGPFPGMPEASAAMPFVKTQAPTPSASPGPIMSNGAPVLLGRSRQNEWVPNQGANPPQANGGMGIGTSRGMINPSHADSGMVPSQVPLQQMPGSGMPGSSSLHPSHQNALRNPGGASSAGRQGGMIPIGAQSSQPRSAGGNGMMPLVPPSPQLSSGHSAPEPPNLANFDSLNGHQSSGQQQHSLANLTPEQRQELQQKKEYVAKQQRWLLFLRHCAKCTVPEGQCQYSSSCTVAKQLWRHILSCADPDCSYPRCVSSRDLLKHHQKCQSSTCPVCTPVKQYVQRQRMMIQNREDTLQRQRGLVQDGRNMTHQQLAEQQRRDQQQQQQQQQQAQLAASRMRGLGQYGQPPGYPTQVKVEGGGMRMVPTGINGARPASTLGPSHDEPPGKRRCVVVSDKQATSLLEAISADDIQGHLHDLRKPIGNRPIIRDDNTCQACGGTRLTFEPPILYCSACEQRIKRNHCYFTTPASLKKTDIGQGVWCQSCFSSSESTGLSTVQEAGAGLKGLGKGLNKADLDRRKNDEEQEEAWVQCDSCHSWVHQICGMFNKGRNSDAVSYVCPMCLLEELRKRQRKPIENRPQALLDARDIQKTDLSDFLENRLREELAEERRARAQARGLAPHQVETADGLTIRVVNNVSQRLDVKHHFAEAFRPEGYPDGFNYQQKVICLFQRFDGMDVLLYTIYVQEYGDNPNCGSPNRKWVYLSYLDSVQYLRPKVPAANYGGLCLRTMVYHELLIGYLDYIKSRGFTSMFIWACPPTAGDDYILHVHPKEQKLPRSDRLREWYLFMLRKAQKQGIVTHLSNLYDTFFEGGKDHRLAKCSIKDLPYFEGDFWPGEADKQLQQLKDEESGGGPSKKVSKKAGKGSGKANGKGKRYGMAGATPDEQILHRIGQTIQPMKEDFIVVHLREPCSACRRYISGEPKYFHPSPPQKSVSKERVFEGISLDTPGASGGRVINTSRIQLCQTCYEKEKAIDQGSQPAPLQKHRALPATVPLSDLQLVEVEAIPPCGDTDNADIPSEFFVDRRQFLSLCQGNRYQFDTLRRAKHSSMMVLYHVHNPEAPAFVATCNPCGGEIEPGFGWRCTVCQDFDICTRCKEQYGHDHPLKAHAQKMDETRSRVTDEERVERQQQLARTMNLLVHASSCQLEQCASSNCAKVKKLFQHAVSCPAKVTGGCQLCKRMWALLQLHAKQCTCSIGACPVPRCNELRELRRRQLARQEEQRRTAYVNTLRHQKEHDRLHPGEASSSR</sequence>
<dbReference type="SMART" id="SM00291">
    <property type="entry name" value="ZnF_ZZ"/>
    <property type="match status" value="1"/>
</dbReference>
<evidence type="ECO:0000259" key="18">
    <source>
        <dbReference type="PROSITE" id="PS50135"/>
    </source>
</evidence>
<feature type="compositionally biased region" description="Low complexity" evidence="16">
    <location>
        <begin position="364"/>
        <end position="379"/>
    </location>
</feature>
<name>A0AAW1R1W8_9CHLO</name>
<dbReference type="SUPFAM" id="SSF57903">
    <property type="entry name" value="FYVE/PHD zinc finger"/>
    <property type="match status" value="1"/>
</dbReference>
<evidence type="ECO:0000313" key="21">
    <source>
        <dbReference type="Proteomes" id="UP001438707"/>
    </source>
</evidence>
<feature type="domain" description="TAZ-type" evidence="17">
    <location>
        <begin position="1392"/>
        <end position="1479"/>
    </location>
</feature>
<feature type="region of interest" description="Disordered" evidence="16">
    <location>
        <begin position="1500"/>
        <end position="1520"/>
    </location>
</feature>
<dbReference type="InterPro" id="IPR043145">
    <property type="entry name" value="Znf_ZZ_sf"/>
</dbReference>
<dbReference type="InterPro" id="IPR013178">
    <property type="entry name" value="Histone_AcTrfase_Rtt109/CBP"/>
</dbReference>
<keyword evidence="12" id="KW-0539">Nucleus</keyword>
<dbReference type="InterPro" id="IPR035898">
    <property type="entry name" value="TAZ_dom_sf"/>
</dbReference>
<feature type="domain" description="ZZ-type" evidence="18">
    <location>
        <begin position="1335"/>
        <end position="1385"/>
    </location>
</feature>
<dbReference type="InterPro" id="IPR019787">
    <property type="entry name" value="Znf_PHD-finger"/>
</dbReference>
<dbReference type="PROSITE" id="PS50134">
    <property type="entry name" value="ZF_TAZ"/>
    <property type="match status" value="2"/>
</dbReference>
<evidence type="ECO:0000259" key="19">
    <source>
        <dbReference type="PROSITE" id="PS51727"/>
    </source>
</evidence>
<dbReference type="GO" id="GO:0003713">
    <property type="term" value="F:transcription coactivator activity"/>
    <property type="evidence" value="ECO:0007669"/>
    <property type="project" value="TreeGrafter"/>
</dbReference>
<dbReference type="InterPro" id="IPR000197">
    <property type="entry name" value="Znf_TAZ"/>
</dbReference>
<dbReference type="EC" id="2.3.1.48" evidence="3"/>
<feature type="compositionally biased region" description="Polar residues" evidence="16">
    <location>
        <begin position="173"/>
        <end position="191"/>
    </location>
</feature>
<dbReference type="SUPFAM" id="SSF57850">
    <property type="entry name" value="RING/U-box"/>
    <property type="match status" value="1"/>
</dbReference>
<dbReference type="Pfam" id="PF08214">
    <property type="entry name" value="HAT_KAT11"/>
    <property type="match status" value="1"/>
</dbReference>
<keyword evidence="10" id="KW-0010">Activator</keyword>
<keyword evidence="13" id="KW-0012">Acyltransferase</keyword>
<keyword evidence="5" id="KW-0479">Metal-binding</keyword>
<dbReference type="PANTHER" id="PTHR13808">
    <property type="entry name" value="CBP/P300-RELATED"/>
    <property type="match status" value="1"/>
</dbReference>
<dbReference type="InterPro" id="IPR000433">
    <property type="entry name" value="Znf_ZZ"/>
</dbReference>
<feature type="region of interest" description="Disordered" evidence="16">
    <location>
        <begin position="95"/>
        <end position="137"/>
    </location>
</feature>
<dbReference type="InterPro" id="IPR031162">
    <property type="entry name" value="CBP_P300_HAT"/>
</dbReference>
<keyword evidence="11" id="KW-0804">Transcription</keyword>
<evidence type="ECO:0000256" key="1">
    <source>
        <dbReference type="ARBA" id="ARBA00002581"/>
    </source>
</evidence>
<evidence type="ECO:0000256" key="12">
    <source>
        <dbReference type="ARBA" id="ARBA00023242"/>
    </source>
</evidence>
<dbReference type="InterPro" id="IPR036529">
    <property type="entry name" value="KIX_dom_sf"/>
</dbReference>
<keyword evidence="7" id="KW-0862">Zinc</keyword>
<evidence type="ECO:0000256" key="14">
    <source>
        <dbReference type="ARBA" id="ARBA00048017"/>
    </source>
</evidence>
<proteinExistence type="predicted"/>
<dbReference type="GO" id="GO:0005667">
    <property type="term" value="C:transcription regulator complex"/>
    <property type="evidence" value="ECO:0007669"/>
    <property type="project" value="TreeGrafter"/>
</dbReference>
<feature type="domain" description="TAZ-type" evidence="17">
    <location>
        <begin position="461"/>
        <end position="551"/>
    </location>
</feature>
<evidence type="ECO:0000256" key="10">
    <source>
        <dbReference type="ARBA" id="ARBA00023159"/>
    </source>
</evidence>
<dbReference type="PROSITE" id="PS51727">
    <property type="entry name" value="CBP_P300_HAT"/>
    <property type="match status" value="1"/>
</dbReference>
<dbReference type="InterPro" id="IPR011011">
    <property type="entry name" value="Znf_FYVE_PHD"/>
</dbReference>
<reference evidence="20 21" key="1">
    <citation type="journal article" date="2024" name="Nat. Commun.">
        <title>Phylogenomics reveals the evolutionary origins of lichenization in chlorophyte algae.</title>
        <authorList>
            <person name="Puginier C."/>
            <person name="Libourel C."/>
            <person name="Otte J."/>
            <person name="Skaloud P."/>
            <person name="Haon M."/>
            <person name="Grisel S."/>
            <person name="Petersen M."/>
            <person name="Berrin J.G."/>
            <person name="Delaux P.M."/>
            <person name="Dal Grande F."/>
            <person name="Keller J."/>
        </authorList>
    </citation>
    <scope>NUCLEOTIDE SEQUENCE [LARGE SCALE GENOMIC DNA]</scope>
    <source>
        <strain evidence="20 21">SAG 2145</strain>
    </source>
</reference>
<feature type="compositionally biased region" description="Low complexity" evidence="16">
    <location>
        <begin position="116"/>
        <end position="125"/>
    </location>
</feature>
<comment type="caution">
    <text evidence="20">The sequence shown here is derived from an EMBL/GenBank/DDBJ whole genome shotgun (WGS) entry which is preliminary data.</text>
</comment>
<dbReference type="Proteomes" id="UP001438707">
    <property type="component" value="Unassembled WGS sequence"/>
</dbReference>
<comment type="function">
    <text evidence="1">Acetyltransferase enzyme. Acetylates histones, giving a specific tag for transcriptional activation.</text>
</comment>
<evidence type="ECO:0000313" key="20">
    <source>
        <dbReference type="EMBL" id="KAK9827793.1"/>
    </source>
</evidence>
<evidence type="ECO:0000256" key="9">
    <source>
        <dbReference type="ARBA" id="ARBA00023015"/>
    </source>
</evidence>
<feature type="compositionally biased region" description="Basic and acidic residues" evidence="16">
    <location>
        <begin position="1504"/>
        <end position="1513"/>
    </location>
</feature>
<dbReference type="GO" id="GO:0004402">
    <property type="term" value="F:histone acetyltransferase activity"/>
    <property type="evidence" value="ECO:0007669"/>
    <property type="project" value="InterPro"/>
</dbReference>
<keyword evidence="21" id="KW-1185">Reference proteome</keyword>
<keyword evidence="9" id="KW-0805">Transcription regulation</keyword>
<dbReference type="GO" id="GO:0031490">
    <property type="term" value="F:chromatin DNA binding"/>
    <property type="evidence" value="ECO:0007669"/>
    <property type="project" value="TreeGrafter"/>
</dbReference>
<accession>A0AAW1R1W8</accession>
<dbReference type="SMART" id="SM00551">
    <property type="entry name" value="ZnF_TAZ"/>
    <property type="match status" value="2"/>
</dbReference>
<evidence type="ECO:0000256" key="4">
    <source>
        <dbReference type="ARBA" id="ARBA00022679"/>
    </source>
</evidence>
<keyword evidence="6 15" id="KW-0863">Zinc-finger</keyword>
<feature type="compositionally biased region" description="Low complexity" evidence="16">
    <location>
        <begin position="596"/>
        <end position="609"/>
    </location>
</feature>
<dbReference type="Gene3D" id="1.20.1020.10">
    <property type="entry name" value="TAZ domain"/>
    <property type="match status" value="2"/>
</dbReference>
<dbReference type="SMART" id="SM01250">
    <property type="entry name" value="KAT11"/>
    <property type="match status" value="1"/>
</dbReference>
<feature type="region of interest" description="Disordered" evidence="16">
    <location>
        <begin position="1"/>
        <end position="24"/>
    </location>
</feature>
<evidence type="ECO:0000256" key="2">
    <source>
        <dbReference type="ARBA" id="ARBA00004123"/>
    </source>
</evidence>
<dbReference type="Pfam" id="PF00628">
    <property type="entry name" value="PHD"/>
    <property type="match status" value="1"/>
</dbReference>
<dbReference type="PANTHER" id="PTHR13808:SF1">
    <property type="entry name" value="HISTONE ACETYLTRANSFERASE"/>
    <property type="match status" value="1"/>
</dbReference>
<evidence type="ECO:0000256" key="5">
    <source>
        <dbReference type="ARBA" id="ARBA00022723"/>
    </source>
</evidence>
<keyword evidence="8" id="KW-0156">Chromatin regulator</keyword>
<dbReference type="Gene3D" id="3.30.40.10">
    <property type="entry name" value="Zinc/RING finger domain, C3HC4 (zinc finger)"/>
    <property type="match status" value="1"/>
</dbReference>
<dbReference type="PROSITE" id="PS50135">
    <property type="entry name" value="ZF_ZZ_2"/>
    <property type="match status" value="1"/>
</dbReference>
<comment type="catalytic activity">
    <reaction evidence="14">
        <text>L-lysyl-[protein] + acetyl-CoA = N(6)-acetyl-L-lysyl-[protein] + CoA + H(+)</text>
        <dbReference type="Rhea" id="RHEA:45948"/>
        <dbReference type="Rhea" id="RHEA-COMP:9752"/>
        <dbReference type="Rhea" id="RHEA-COMP:10731"/>
        <dbReference type="ChEBI" id="CHEBI:15378"/>
        <dbReference type="ChEBI" id="CHEBI:29969"/>
        <dbReference type="ChEBI" id="CHEBI:57287"/>
        <dbReference type="ChEBI" id="CHEBI:57288"/>
        <dbReference type="ChEBI" id="CHEBI:61930"/>
        <dbReference type="EC" id="2.3.1.48"/>
    </reaction>
</comment>
<dbReference type="Gene3D" id="3.30.60.90">
    <property type="match status" value="1"/>
</dbReference>
<protein>
    <recommendedName>
        <fullName evidence="3">histone acetyltransferase</fullName>
        <ecNumber evidence="3">2.3.1.48</ecNumber>
    </recommendedName>
</protein>
<dbReference type="Gene3D" id="1.10.246.20">
    <property type="entry name" value="Coactivator CBP, KIX domain"/>
    <property type="match status" value="1"/>
</dbReference>
<evidence type="ECO:0000256" key="6">
    <source>
        <dbReference type="ARBA" id="ARBA00022771"/>
    </source>
</evidence>
<feature type="compositionally biased region" description="Low complexity" evidence="16">
    <location>
        <begin position="151"/>
        <end position="166"/>
    </location>
</feature>
<organism evidence="20 21">
    <name type="scientific">Apatococcus lobatus</name>
    <dbReference type="NCBI Taxonomy" id="904363"/>
    <lineage>
        <taxon>Eukaryota</taxon>
        <taxon>Viridiplantae</taxon>
        <taxon>Chlorophyta</taxon>
        <taxon>core chlorophytes</taxon>
        <taxon>Trebouxiophyceae</taxon>
        <taxon>Chlorellales</taxon>
        <taxon>Chlorellaceae</taxon>
        <taxon>Apatococcus</taxon>
    </lineage>
</organism>
<evidence type="ECO:0000256" key="11">
    <source>
        <dbReference type="ARBA" id="ARBA00023163"/>
    </source>
</evidence>
<feature type="region of interest" description="Disordered" evidence="16">
    <location>
        <begin position="346"/>
        <end position="457"/>
    </location>
</feature>
<dbReference type="SUPFAM" id="SSF57933">
    <property type="entry name" value="TAZ domain"/>
    <property type="match status" value="2"/>
</dbReference>
<dbReference type="PROSITE" id="PS01357">
    <property type="entry name" value="ZF_ZZ_1"/>
    <property type="match status" value="1"/>
</dbReference>
<feature type="region of interest" description="Disordered" evidence="16">
    <location>
        <begin position="151"/>
        <end position="242"/>
    </location>
</feature>
<dbReference type="GO" id="GO:0008270">
    <property type="term" value="F:zinc ion binding"/>
    <property type="evidence" value="ECO:0007669"/>
    <property type="project" value="UniProtKB-KW"/>
</dbReference>
<evidence type="ECO:0000256" key="15">
    <source>
        <dbReference type="PROSITE-ProRule" id="PRU00228"/>
    </source>
</evidence>
<feature type="domain" description="CBP/p300-type HAT" evidence="19">
    <location>
        <begin position="855"/>
        <end position="1333"/>
    </location>
</feature>
<dbReference type="GO" id="GO:0045944">
    <property type="term" value="P:positive regulation of transcription by RNA polymerase II"/>
    <property type="evidence" value="ECO:0007669"/>
    <property type="project" value="TreeGrafter"/>
</dbReference>
<dbReference type="InterPro" id="IPR019786">
    <property type="entry name" value="Zinc_finger_PHD-type_CS"/>
</dbReference>
<dbReference type="GO" id="GO:0000123">
    <property type="term" value="C:histone acetyltransferase complex"/>
    <property type="evidence" value="ECO:0007669"/>
    <property type="project" value="TreeGrafter"/>
</dbReference>
<comment type="subcellular location">
    <subcellularLocation>
        <location evidence="2">Nucleus</location>
    </subcellularLocation>
</comment>
<feature type="region of interest" description="Disordered" evidence="16">
    <location>
        <begin position="581"/>
        <end position="622"/>
    </location>
</feature>
<evidence type="ECO:0000256" key="3">
    <source>
        <dbReference type="ARBA" id="ARBA00013184"/>
    </source>
</evidence>
<evidence type="ECO:0000256" key="7">
    <source>
        <dbReference type="ARBA" id="ARBA00022833"/>
    </source>
</evidence>
<keyword evidence="4" id="KW-0808">Transferase</keyword>